<sequence length="231" mass="25627">MPRSFVSHPADLLDPLDTFLITAVESGFEQVVFLASDLDPRPYQLPWPAGTRVYVVDHPAILDVKTDAMADTAPTTAVRGVPADISGNWPDALSRAGFHADRSTLWSVEGVLPFIPSDEQRRLVGDITVLSAPGSRLISEISVSPFRDDSDGDVAADTDMLTTWQWSFAASQYVTAYLTSERPTSEYEAVETVLDSVDHRRGGIGRRVHSHAGTHVLRRRRRHRNHQREGR</sequence>
<dbReference type="InterPro" id="IPR011610">
    <property type="entry name" value="SAM_mthyl_Trfase_ML2640-like"/>
</dbReference>
<comment type="similarity">
    <text evidence="2 6">Belongs to the UPF0677 family.</text>
</comment>
<dbReference type="NCBIfam" id="TIGR00027">
    <property type="entry name" value="mthyl_TIGR00027"/>
    <property type="match status" value="1"/>
</dbReference>
<keyword evidence="3 6" id="KW-0489">Methyltransferase</keyword>
<dbReference type="GO" id="GO:0008168">
    <property type="term" value="F:methyltransferase activity"/>
    <property type="evidence" value="ECO:0007669"/>
    <property type="project" value="UniProtKB-UniRule"/>
</dbReference>
<accession>A0A6N4UWM1</accession>
<dbReference type="InterPro" id="IPR007213">
    <property type="entry name" value="Ppm1/Ppm2/Tcmp"/>
</dbReference>
<evidence type="ECO:0000256" key="2">
    <source>
        <dbReference type="ARBA" id="ARBA00008138"/>
    </source>
</evidence>
<evidence type="ECO:0000313" key="7">
    <source>
        <dbReference type="EMBL" id="BBX28233.1"/>
    </source>
</evidence>
<gene>
    <name evidence="7" type="ORF">MALV_33580</name>
</gene>
<proteinExistence type="inferred from homology"/>
<name>A0A6N4UWM1_9MYCO</name>
<protein>
    <recommendedName>
        <fullName evidence="6">S-adenosyl-L-methionine-dependent methyltransferase</fullName>
        <ecNumber evidence="6">2.1.1.-</ecNumber>
    </recommendedName>
</protein>
<evidence type="ECO:0000256" key="3">
    <source>
        <dbReference type="ARBA" id="ARBA00022603"/>
    </source>
</evidence>
<dbReference type="Pfam" id="PF04072">
    <property type="entry name" value="LCM"/>
    <property type="match status" value="1"/>
</dbReference>
<dbReference type="GO" id="GO:0032259">
    <property type="term" value="P:methylation"/>
    <property type="evidence" value="ECO:0007669"/>
    <property type="project" value="UniProtKB-KW"/>
</dbReference>
<dbReference type="PANTHER" id="PTHR43619:SF2">
    <property type="entry name" value="S-ADENOSYL-L-METHIONINE-DEPENDENT METHYLTRANSFERASES SUPERFAMILY PROTEIN"/>
    <property type="match status" value="1"/>
</dbReference>
<dbReference type="Proteomes" id="UP000466906">
    <property type="component" value="Chromosome"/>
</dbReference>
<dbReference type="EMBL" id="AP022565">
    <property type="protein sequence ID" value="BBX28233.1"/>
    <property type="molecule type" value="Genomic_DNA"/>
</dbReference>
<evidence type="ECO:0000256" key="6">
    <source>
        <dbReference type="RuleBase" id="RU362030"/>
    </source>
</evidence>
<dbReference type="EC" id="2.1.1.-" evidence="6"/>
<evidence type="ECO:0000256" key="5">
    <source>
        <dbReference type="ARBA" id="ARBA00022691"/>
    </source>
</evidence>
<reference evidence="7 8" key="1">
    <citation type="journal article" date="2019" name="Emerg. Microbes Infect.">
        <title>Comprehensive subspecies identification of 175 nontuberculous mycobacteria species based on 7547 genomic profiles.</title>
        <authorList>
            <person name="Matsumoto Y."/>
            <person name="Kinjo T."/>
            <person name="Motooka D."/>
            <person name="Nabeya D."/>
            <person name="Jung N."/>
            <person name="Uechi K."/>
            <person name="Horii T."/>
            <person name="Iida T."/>
            <person name="Fujita J."/>
            <person name="Nakamura S."/>
        </authorList>
    </citation>
    <scope>NUCLEOTIDE SEQUENCE [LARGE SCALE GENOMIC DNA]</scope>
    <source>
        <strain evidence="7 8">JCM 12272</strain>
    </source>
</reference>
<dbReference type="RefSeq" id="WP_163665771.1">
    <property type="nucleotide sequence ID" value="NZ_AP022565.1"/>
</dbReference>
<dbReference type="PANTHER" id="PTHR43619">
    <property type="entry name" value="S-ADENOSYL-L-METHIONINE-DEPENDENT METHYLTRANSFERASE YKTD-RELATED"/>
    <property type="match status" value="1"/>
</dbReference>
<evidence type="ECO:0000313" key="8">
    <source>
        <dbReference type="Proteomes" id="UP000466906"/>
    </source>
</evidence>
<evidence type="ECO:0000256" key="1">
    <source>
        <dbReference type="ARBA" id="ARBA00003907"/>
    </source>
</evidence>
<dbReference type="KEGG" id="malv:MALV_33580"/>
<keyword evidence="4" id="KW-0808">Transferase</keyword>
<keyword evidence="8" id="KW-1185">Reference proteome</keyword>
<comment type="function">
    <text evidence="1 6">Exhibits S-adenosyl-L-methionine-dependent methyltransferase activity.</text>
</comment>
<dbReference type="Gene3D" id="3.40.50.150">
    <property type="entry name" value="Vaccinia Virus protein VP39"/>
    <property type="match status" value="1"/>
</dbReference>
<dbReference type="AlphaFoldDB" id="A0A6N4UWM1"/>
<organism evidence="7 8">
    <name type="scientific">Mycolicibacterium alvei</name>
    <dbReference type="NCBI Taxonomy" id="67081"/>
    <lineage>
        <taxon>Bacteria</taxon>
        <taxon>Bacillati</taxon>
        <taxon>Actinomycetota</taxon>
        <taxon>Actinomycetes</taxon>
        <taxon>Mycobacteriales</taxon>
        <taxon>Mycobacteriaceae</taxon>
        <taxon>Mycolicibacterium</taxon>
    </lineage>
</organism>
<keyword evidence="5 6" id="KW-0949">S-adenosyl-L-methionine</keyword>
<dbReference type="InterPro" id="IPR029063">
    <property type="entry name" value="SAM-dependent_MTases_sf"/>
</dbReference>
<evidence type="ECO:0000256" key="4">
    <source>
        <dbReference type="ARBA" id="ARBA00022679"/>
    </source>
</evidence>
<dbReference type="SUPFAM" id="SSF53335">
    <property type="entry name" value="S-adenosyl-L-methionine-dependent methyltransferases"/>
    <property type="match status" value="1"/>
</dbReference>